<accession>A0A445AYA4</accession>
<evidence type="ECO:0000256" key="1">
    <source>
        <dbReference type="SAM" id="MobiDB-lite"/>
    </source>
</evidence>
<keyword evidence="4" id="KW-1185">Reference proteome</keyword>
<evidence type="ECO:0000313" key="3">
    <source>
        <dbReference type="EMBL" id="RYR31422.1"/>
    </source>
</evidence>
<reference evidence="3 4" key="1">
    <citation type="submission" date="2019-01" db="EMBL/GenBank/DDBJ databases">
        <title>Sequencing of cultivated peanut Arachis hypogaea provides insights into genome evolution and oil improvement.</title>
        <authorList>
            <person name="Chen X."/>
        </authorList>
    </citation>
    <scope>NUCLEOTIDE SEQUENCE [LARGE SCALE GENOMIC DNA]</scope>
    <source>
        <strain evidence="4">cv. Fuhuasheng</strain>
        <tissue evidence="3">Leaves</tissue>
    </source>
</reference>
<gene>
    <name evidence="3" type="ORF">Ahy_B01g056227</name>
</gene>
<evidence type="ECO:0000313" key="4">
    <source>
        <dbReference type="Proteomes" id="UP000289738"/>
    </source>
</evidence>
<feature type="compositionally biased region" description="Polar residues" evidence="1">
    <location>
        <begin position="41"/>
        <end position="56"/>
    </location>
</feature>
<organism evidence="3 4">
    <name type="scientific">Arachis hypogaea</name>
    <name type="common">Peanut</name>
    <dbReference type="NCBI Taxonomy" id="3818"/>
    <lineage>
        <taxon>Eukaryota</taxon>
        <taxon>Viridiplantae</taxon>
        <taxon>Streptophyta</taxon>
        <taxon>Embryophyta</taxon>
        <taxon>Tracheophyta</taxon>
        <taxon>Spermatophyta</taxon>
        <taxon>Magnoliopsida</taxon>
        <taxon>eudicotyledons</taxon>
        <taxon>Gunneridae</taxon>
        <taxon>Pentapetalae</taxon>
        <taxon>rosids</taxon>
        <taxon>fabids</taxon>
        <taxon>Fabales</taxon>
        <taxon>Fabaceae</taxon>
        <taxon>Papilionoideae</taxon>
        <taxon>50 kb inversion clade</taxon>
        <taxon>dalbergioids sensu lato</taxon>
        <taxon>Dalbergieae</taxon>
        <taxon>Pterocarpus clade</taxon>
        <taxon>Arachis</taxon>
    </lineage>
</organism>
<dbReference type="Proteomes" id="UP000289738">
    <property type="component" value="Chromosome B01"/>
</dbReference>
<dbReference type="EMBL" id="SDMP01000011">
    <property type="protein sequence ID" value="RYR31422.1"/>
    <property type="molecule type" value="Genomic_DNA"/>
</dbReference>
<proteinExistence type="predicted"/>
<comment type="caution">
    <text evidence="3">The sequence shown here is derived from an EMBL/GenBank/DDBJ whole genome shotgun (WGS) entry which is preliminary data.</text>
</comment>
<name>A0A445AYA4_ARAHY</name>
<protein>
    <submittedName>
        <fullName evidence="3">Uncharacterized protein</fullName>
    </submittedName>
</protein>
<sequence>MVLLLPLLCMREAIVEVEDDWDLTAKELDSLELDAFQNIAQLGDSSTPPSSQQFNLQQHQHHHFPKPPSANHSQPFPPNPISDFRLQRVDALPQGARALPPSLKPGTKKTSLLKNCRSFLSNFFFIPAGMLQRNSNMTRIHMLTSSRVIISAFRRIPRSSWNAKERLWMFLLSSLSEAEKVLGKISNYKV</sequence>
<feature type="chain" id="PRO_5019520191" evidence="2">
    <location>
        <begin position="18"/>
        <end position="190"/>
    </location>
</feature>
<evidence type="ECO:0000256" key="2">
    <source>
        <dbReference type="SAM" id="SignalP"/>
    </source>
</evidence>
<dbReference type="AlphaFoldDB" id="A0A445AYA4"/>
<feature type="region of interest" description="Disordered" evidence="1">
    <location>
        <begin position="41"/>
        <end position="79"/>
    </location>
</feature>
<keyword evidence="2" id="KW-0732">Signal</keyword>
<feature type="signal peptide" evidence="2">
    <location>
        <begin position="1"/>
        <end position="17"/>
    </location>
</feature>